<sequence>MASIPIIVCGRNPKIAARVRQTLLPEYDVIHIILTPEAGAKDIPLLLSGKTPPETSSNHGSQNYTQPPIAVAVGGGFDNDTFNQMKDACKDIKETVWVRSQLNVEGGMPPLSDTEAFGARIGERIKAKFGELGVGTEEGTKEGLFWF</sequence>
<dbReference type="RefSeq" id="XP_033522791.1">
    <property type="nucleotide sequence ID" value="XM_033668298.1"/>
</dbReference>
<evidence type="ECO:0000313" key="1">
    <source>
        <dbReference type="EMBL" id="KAF2128402.1"/>
    </source>
</evidence>
<name>A0A6A6A8W7_9PLEO</name>
<keyword evidence="2" id="KW-1185">Reference proteome</keyword>
<accession>A0A6A6A8W7</accession>
<evidence type="ECO:0000313" key="2">
    <source>
        <dbReference type="Proteomes" id="UP000799771"/>
    </source>
</evidence>
<reference evidence="1" key="1">
    <citation type="journal article" date="2020" name="Stud. Mycol.">
        <title>101 Dothideomycetes genomes: a test case for predicting lifestyles and emergence of pathogens.</title>
        <authorList>
            <person name="Haridas S."/>
            <person name="Albert R."/>
            <person name="Binder M."/>
            <person name="Bloem J."/>
            <person name="Labutti K."/>
            <person name="Salamov A."/>
            <person name="Andreopoulos B."/>
            <person name="Baker S."/>
            <person name="Barry K."/>
            <person name="Bills G."/>
            <person name="Bluhm B."/>
            <person name="Cannon C."/>
            <person name="Castanera R."/>
            <person name="Culley D."/>
            <person name="Daum C."/>
            <person name="Ezra D."/>
            <person name="Gonzalez J."/>
            <person name="Henrissat B."/>
            <person name="Kuo A."/>
            <person name="Liang C."/>
            <person name="Lipzen A."/>
            <person name="Lutzoni F."/>
            <person name="Magnuson J."/>
            <person name="Mondo S."/>
            <person name="Nolan M."/>
            <person name="Ohm R."/>
            <person name="Pangilinan J."/>
            <person name="Park H.-J."/>
            <person name="Ramirez L."/>
            <person name="Alfaro M."/>
            <person name="Sun H."/>
            <person name="Tritt A."/>
            <person name="Yoshinaga Y."/>
            <person name="Zwiers L.-H."/>
            <person name="Turgeon B."/>
            <person name="Goodwin S."/>
            <person name="Spatafora J."/>
            <person name="Crous P."/>
            <person name="Grigoriev I."/>
        </authorList>
    </citation>
    <scope>NUCLEOTIDE SEQUENCE</scope>
    <source>
        <strain evidence="1">CBS 119687</strain>
    </source>
</reference>
<organism evidence="1 2">
    <name type="scientific">Dothidotthia symphoricarpi CBS 119687</name>
    <dbReference type="NCBI Taxonomy" id="1392245"/>
    <lineage>
        <taxon>Eukaryota</taxon>
        <taxon>Fungi</taxon>
        <taxon>Dikarya</taxon>
        <taxon>Ascomycota</taxon>
        <taxon>Pezizomycotina</taxon>
        <taxon>Dothideomycetes</taxon>
        <taxon>Pleosporomycetidae</taxon>
        <taxon>Pleosporales</taxon>
        <taxon>Dothidotthiaceae</taxon>
        <taxon>Dothidotthia</taxon>
    </lineage>
</organism>
<dbReference type="OrthoDB" id="3649348at2759"/>
<protein>
    <submittedName>
        <fullName evidence="1">Uncharacterized protein</fullName>
    </submittedName>
</protein>
<dbReference type="GeneID" id="54408730"/>
<proteinExistence type="predicted"/>
<gene>
    <name evidence="1" type="ORF">P153DRAFT_367553</name>
</gene>
<dbReference type="Proteomes" id="UP000799771">
    <property type="component" value="Unassembled WGS sequence"/>
</dbReference>
<dbReference type="AlphaFoldDB" id="A0A6A6A8W7"/>
<dbReference type="EMBL" id="ML977508">
    <property type="protein sequence ID" value="KAF2128402.1"/>
    <property type="molecule type" value="Genomic_DNA"/>
</dbReference>